<name>A0A4U0YGU5_9GAMM</name>
<comment type="cofactor">
    <cofactor evidence="8">
        <name>Mg(2+)</name>
        <dbReference type="ChEBI" id="CHEBI:18420"/>
    </cofactor>
    <cofactor evidence="8">
        <name>Mn(2+)</name>
        <dbReference type="ChEBI" id="CHEBI:29035"/>
    </cofactor>
    <text evidence="8">Divalent metal cations. Mg(2+) or Mn(2+).</text>
</comment>
<dbReference type="Pfam" id="PF00293">
    <property type="entry name" value="NUDIX"/>
    <property type="match status" value="1"/>
</dbReference>
<dbReference type="GO" id="GO:0030145">
    <property type="term" value="F:manganese ion binding"/>
    <property type="evidence" value="ECO:0007669"/>
    <property type="project" value="UniProtKB-UniRule"/>
</dbReference>
<keyword evidence="6 8" id="KW-0464">Manganese</keyword>
<comment type="catalytic activity">
    <reaction evidence="7">
        <text>a 5'-end NAD(+)-phospho-ribonucleoside in mRNA + H2O = a 5'-end phospho-adenosine-phospho-ribonucleoside in mRNA + beta-nicotinamide D-ribonucleotide + 2 H(+)</text>
        <dbReference type="Rhea" id="RHEA:60876"/>
        <dbReference type="Rhea" id="RHEA-COMP:15698"/>
        <dbReference type="Rhea" id="RHEA-COMP:15719"/>
        <dbReference type="ChEBI" id="CHEBI:14649"/>
        <dbReference type="ChEBI" id="CHEBI:15377"/>
        <dbReference type="ChEBI" id="CHEBI:15378"/>
        <dbReference type="ChEBI" id="CHEBI:144029"/>
        <dbReference type="ChEBI" id="CHEBI:144051"/>
    </reaction>
    <physiologicalReaction direction="left-to-right" evidence="7">
        <dbReference type="Rhea" id="RHEA:60877"/>
    </physiologicalReaction>
</comment>
<comment type="catalytic activity">
    <reaction evidence="8">
        <text>NAD(+) + H2O = beta-nicotinamide D-ribonucleotide + AMP + 2 H(+)</text>
        <dbReference type="Rhea" id="RHEA:11800"/>
        <dbReference type="ChEBI" id="CHEBI:14649"/>
        <dbReference type="ChEBI" id="CHEBI:15377"/>
        <dbReference type="ChEBI" id="CHEBI:15378"/>
        <dbReference type="ChEBI" id="CHEBI:57540"/>
        <dbReference type="ChEBI" id="CHEBI:456215"/>
        <dbReference type="EC" id="3.6.1.22"/>
    </reaction>
</comment>
<evidence type="ECO:0000256" key="1">
    <source>
        <dbReference type="ARBA" id="ARBA00009595"/>
    </source>
</evidence>
<comment type="caution">
    <text evidence="10">The sequence shown here is derived from an EMBL/GenBank/DDBJ whole genome shotgun (WGS) entry which is preliminary data.</text>
</comment>
<feature type="binding site" evidence="8">
    <location>
        <position position="86"/>
    </location>
    <ligand>
        <name>substrate</name>
    </ligand>
</feature>
<organism evidence="10 11">
    <name type="scientific">Halopseudomonas bauzanensis</name>
    <dbReference type="NCBI Taxonomy" id="653930"/>
    <lineage>
        <taxon>Bacteria</taxon>
        <taxon>Pseudomonadati</taxon>
        <taxon>Pseudomonadota</taxon>
        <taxon>Gammaproteobacteria</taxon>
        <taxon>Pseudomonadales</taxon>
        <taxon>Pseudomonadaceae</taxon>
        <taxon>Halopseudomonas</taxon>
    </lineage>
</organism>
<evidence type="ECO:0000256" key="6">
    <source>
        <dbReference type="ARBA" id="ARBA00023211"/>
    </source>
</evidence>
<feature type="binding site" evidence="8">
    <location>
        <position position="192"/>
    </location>
    <ligand>
        <name>a divalent metal cation</name>
        <dbReference type="ChEBI" id="CHEBI:60240"/>
        <label>2</label>
    </ligand>
</feature>
<evidence type="ECO:0000256" key="2">
    <source>
        <dbReference type="ARBA" id="ARBA00022723"/>
    </source>
</evidence>
<feature type="short sequence motif" description="Nudix box" evidence="8">
    <location>
        <begin position="177"/>
        <end position="198"/>
    </location>
</feature>
<dbReference type="InterPro" id="IPR015376">
    <property type="entry name" value="Znr_NADH_PPase"/>
</dbReference>
<evidence type="ECO:0000256" key="3">
    <source>
        <dbReference type="ARBA" id="ARBA00022801"/>
    </source>
</evidence>
<keyword evidence="4 8" id="KW-0460">Magnesium</keyword>
<dbReference type="GO" id="GO:0110153">
    <property type="term" value="F:RNA NAD-cap (NMN-forming) hydrolase activity"/>
    <property type="evidence" value="ECO:0007669"/>
    <property type="project" value="RHEA"/>
</dbReference>
<dbReference type="GO" id="GO:0006742">
    <property type="term" value="P:NADP+ catabolic process"/>
    <property type="evidence" value="ECO:0007669"/>
    <property type="project" value="TreeGrafter"/>
</dbReference>
<evidence type="ECO:0000313" key="10">
    <source>
        <dbReference type="EMBL" id="TKA90308.1"/>
    </source>
</evidence>
<keyword evidence="3 8" id="KW-0378">Hydrolase</keyword>
<dbReference type="EC" id="3.6.1.22" evidence="8"/>
<gene>
    <name evidence="8 10" type="primary">nudC</name>
    <name evidence="10" type="ORF">FA869_14390</name>
</gene>
<comment type="caution">
    <text evidence="8">Lacks conserved residue(s) required for the propagation of feature annotation.</text>
</comment>
<dbReference type="AlphaFoldDB" id="A0A4U0YGU5"/>
<feature type="binding site" evidence="8">
    <location>
        <position position="137"/>
    </location>
    <ligand>
        <name>Zn(2+)</name>
        <dbReference type="ChEBI" id="CHEBI:29105"/>
    </ligand>
</feature>
<dbReference type="EC" id="3.6.1.-" evidence="8"/>
<dbReference type="GO" id="GO:0035529">
    <property type="term" value="F:NADH pyrophosphatase activity"/>
    <property type="evidence" value="ECO:0007669"/>
    <property type="project" value="TreeGrafter"/>
</dbReference>
<dbReference type="GO" id="GO:0008270">
    <property type="term" value="F:zinc ion binding"/>
    <property type="evidence" value="ECO:0007669"/>
    <property type="project" value="UniProtKB-UniRule"/>
</dbReference>
<dbReference type="CDD" id="cd03429">
    <property type="entry name" value="NUDIX_NADH_pyrophosphatase_Nudt13"/>
    <property type="match status" value="1"/>
</dbReference>
<dbReference type="Gene3D" id="3.90.79.20">
    <property type="match status" value="1"/>
</dbReference>
<dbReference type="GO" id="GO:0005829">
    <property type="term" value="C:cytosol"/>
    <property type="evidence" value="ECO:0007669"/>
    <property type="project" value="TreeGrafter"/>
</dbReference>
<evidence type="ECO:0000256" key="4">
    <source>
        <dbReference type="ARBA" id="ARBA00022842"/>
    </source>
</evidence>
<comment type="function">
    <text evidence="8">mRNA decapping enzyme that specifically removes the nicotinamide adenine dinucleotide (NAD) cap from a subset of mRNAs by hydrolyzing the diphosphate linkage to produce nicotinamide mononucleotide (NMN) and 5' monophosphate mRNA. The NAD-cap is present at the 5'-end of some mRNAs and stabilizes RNA against 5'-processing. Has preference for mRNAs with a 5'-end purine. Catalyzes the hydrolysis of a broad range of dinucleotide pyrophosphates.</text>
</comment>
<dbReference type="InterPro" id="IPR020476">
    <property type="entry name" value="Nudix_hydrolase"/>
</dbReference>
<feature type="binding site" evidence="8">
    <location>
        <position position="176"/>
    </location>
    <ligand>
        <name>a divalent metal cation</name>
        <dbReference type="ChEBI" id="CHEBI:60240"/>
        <label>1</label>
    </ligand>
</feature>
<feature type="binding site" evidence="8">
    <location>
        <position position="237"/>
    </location>
    <ligand>
        <name>a divalent metal cation</name>
        <dbReference type="ChEBI" id="CHEBI:60240"/>
        <label>1</label>
    </ligand>
</feature>
<dbReference type="InterPro" id="IPR000086">
    <property type="entry name" value="NUDIX_hydrolase_dom"/>
</dbReference>
<dbReference type="InterPro" id="IPR015375">
    <property type="entry name" value="NADH_PPase-like_N"/>
</dbReference>
<dbReference type="GO" id="GO:0000210">
    <property type="term" value="F:NAD+ diphosphatase activity"/>
    <property type="evidence" value="ECO:0007669"/>
    <property type="project" value="UniProtKB-UniRule"/>
</dbReference>
<dbReference type="Pfam" id="PF09297">
    <property type="entry name" value="Zn_ribbon_NUD"/>
    <property type="match status" value="1"/>
</dbReference>
<feature type="binding site" evidence="8">
    <location>
        <position position="134"/>
    </location>
    <ligand>
        <name>Zn(2+)</name>
        <dbReference type="ChEBI" id="CHEBI:29105"/>
    </ligand>
</feature>
<keyword evidence="2 8" id="KW-0479">Metal-binding</keyword>
<accession>A0A4U0YGU5</accession>
<feature type="binding site" evidence="8">
    <location>
        <position position="196"/>
    </location>
    <ligand>
        <name>a divalent metal cation</name>
        <dbReference type="ChEBI" id="CHEBI:60240"/>
        <label>1</label>
    </ligand>
</feature>
<dbReference type="GO" id="GO:0000287">
    <property type="term" value="F:magnesium ion binding"/>
    <property type="evidence" value="ECO:0007669"/>
    <property type="project" value="UniProtKB-UniRule"/>
</dbReference>
<dbReference type="PRINTS" id="PR00502">
    <property type="entry name" value="NUDIXFAMILY"/>
</dbReference>
<comment type="catalytic activity">
    <reaction evidence="8">
        <text>NADH + H2O = reduced beta-nicotinamide D-ribonucleotide + AMP + 2 H(+)</text>
        <dbReference type="Rhea" id="RHEA:48868"/>
        <dbReference type="ChEBI" id="CHEBI:15377"/>
        <dbReference type="ChEBI" id="CHEBI:15378"/>
        <dbReference type="ChEBI" id="CHEBI:57945"/>
        <dbReference type="ChEBI" id="CHEBI:90832"/>
        <dbReference type="ChEBI" id="CHEBI:456215"/>
        <dbReference type="EC" id="3.6.1.22"/>
    </reaction>
</comment>
<evidence type="ECO:0000313" key="11">
    <source>
        <dbReference type="Proteomes" id="UP000305198"/>
    </source>
</evidence>
<comment type="cofactor">
    <cofactor evidence="8">
        <name>Zn(2+)</name>
        <dbReference type="ChEBI" id="CHEBI:29105"/>
    </cofactor>
    <text evidence="8">Binds 1 zinc ion per subunit.</text>
</comment>
<evidence type="ECO:0000259" key="9">
    <source>
        <dbReference type="PROSITE" id="PS51462"/>
    </source>
</evidence>
<feature type="binding site" evidence="8">
    <location>
        <position position="119"/>
    </location>
    <ligand>
        <name>Zn(2+)</name>
        <dbReference type="ChEBI" id="CHEBI:29105"/>
    </ligand>
</feature>
<dbReference type="Pfam" id="PF09296">
    <property type="entry name" value="NUDIX-like"/>
    <property type="match status" value="1"/>
</dbReference>
<dbReference type="EMBL" id="SWAV01000005">
    <property type="protein sequence ID" value="TKA90308.1"/>
    <property type="molecule type" value="Genomic_DNA"/>
</dbReference>
<dbReference type="NCBIfam" id="NF001299">
    <property type="entry name" value="PRK00241.1"/>
    <property type="match status" value="1"/>
</dbReference>
<feature type="binding site" evidence="8">
    <location>
        <position position="142"/>
    </location>
    <ligand>
        <name>substrate</name>
    </ligand>
</feature>
<proteinExistence type="inferred from homology"/>
<dbReference type="SUPFAM" id="SSF55811">
    <property type="entry name" value="Nudix"/>
    <property type="match status" value="2"/>
</dbReference>
<sequence length="280" mass="31561">MIPVQRFTRFTASLTTETHADGWVLIRHEQSFAMYQGNLLHDPDMARYLGDAEYQMTLGLVDDRPCQLVRVKEQIDLPGLSWHGLRSLLGQVDDSTFRLLGVAQQLDIWHDTHRFCGRCGQPTQVRPDERAMECSGCGNRQYPKLAPCIIVLITRGEEVLLARSANFRAGFFSTLAGFIEPGESAEEALRREVMEEVGVTVDHIEYLGSQNWPFPNSLMLGFHASYVDGEIVPQPGEIEEAHWWNIHQLPAIPPQGTISRWLIDCYLARLAGQPQPPVPA</sequence>
<feature type="binding site" evidence="8">
    <location>
        <position position="116"/>
    </location>
    <ligand>
        <name>Zn(2+)</name>
        <dbReference type="ChEBI" id="CHEBI:29105"/>
    </ligand>
</feature>
<keyword evidence="8" id="KW-0862">Zinc</keyword>
<feature type="binding site" evidence="8">
    <location>
        <position position="192"/>
    </location>
    <ligand>
        <name>a divalent metal cation</name>
        <dbReference type="ChEBI" id="CHEBI:60240"/>
        <label>3</label>
    </ligand>
</feature>
<feature type="binding site" evidence="8">
    <location>
        <position position="196"/>
    </location>
    <ligand>
        <name>a divalent metal cation</name>
        <dbReference type="ChEBI" id="CHEBI:60240"/>
        <label>3</label>
    </ligand>
</feature>
<protein>
    <recommendedName>
        <fullName evidence="8">NAD-capped RNA hydrolase NudC</fullName>
        <shortName evidence="8">DeNADding enzyme NudC</shortName>
        <ecNumber evidence="8">3.6.1.-</ecNumber>
    </recommendedName>
    <alternativeName>
        <fullName evidence="8">NADH pyrophosphatase</fullName>
        <ecNumber evidence="8">3.6.1.22</ecNumber>
    </alternativeName>
</protein>
<feature type="binding site" evidence="8">
    <location>
        <begin position="210"/>
        <end position="217"/>
    </location>
    <ligand>
        <name>substrate</name>
    </ligand>
</feature>
<dbReference type="InterPro" id="IPR049734">
    <property type="entry name" value="NudC-like_C"/>
</dbReference>
<dbReference type="PANTHER" id="PTHR42904">
    <property type="entry name" value="NUDIX HYDROLASE, NUDC SUBFAMILY"/>
    <property type="match status" value="1"/>
</dbReference>
<comment type="subunit">
    <text evidence="8">Homodimer.</text>
</comment>
<dbReference type="HAMAP" id="MF_00297">
    <property type="entry name" value="Nudix_NudC"/>
    <property type="match status" value="1"/>
</dbReference>
<dbReference type="InterPro" id="IPR015797">
    <property type="entry name" value="NUDIX_hydrolase-like_dom_sf"/>
</dbReference>
<dbReference type="GO" id="GO:0019677">
    <property type="term" value="P:NAD+ catabolic process"/>
    <property type="evidence" value="ECO:0007669"/>
    <property type="project" value="TreeGrafter"/>
</dbReference>
<keyword evidence="5 8" id="KW-0520">NAD</keyword>
<dbReference type="InterPro" id="IPR022925">
    <property type="entry name" value="RNA_Hydrolase_NudC"/>
</dbReference>
<feature type="binding site" evidence="8">
    <location>
        <position position="237"/>
    </location>
    <ligand>
        <name>a divalent metal cation</name>
        <dbReference type="ChEBI" id="CHEBI:60240"/>
        <label>3</label>
    </ligand>
</feature>
<dbReference type="PANTHER" id="PTHR42904:SF6">
    <property type="entry name" value="NAD-CAPPED RNA HYDROLASE NUDT12"/>
    <property type="match status" value="1"/>
</dbReference>
<evidence type="ECO:0000256" key="7">
    <source>
        <dbReference type="ARBA" id="ARBA00023679"/>
    </source>
</evidence>
<feature type="binding site" evidence="8">
    <location>
        <position position="129"/>
    </location>
    <ligand>
        <name>substrate</name>
    </ligand>
</feature>
<feature type="domain" description="Nudix hydrolase" evidence="9">
    <location>
        <begin position="143"/>
        <end position="267"/>
    </location>
</feature>
<comment type="similarity">
    <text evidence="1 8">Belongs to the Nudix hydrolase family. NudC subfamily.</text>
</comment>
<dbReference type="InterPro" id="IPR020084">
    <property type="entry name" value="NUDIX_hydrolase_CS"/>
</dbReference>
<dbReference type="PROSITE" id="PS00893">
    <property type="entry name" value="NUDIX_BOX"/>
    <property type="match status" value="1"/>
</dbReference>
<dbReference type="InterPro" id="IPR050241">
    <property type="entry name" value="NAD-cap_RNA_hydrolase_NudC"/>
</dbReference>
<evidence type="ECO:0000256" key="8">
    <source>
        <dbReference type="HAMAP-Rule" id="MF_00297"/>
    </source>
</evidence>
<dbReference type="Gene3D" id="3.90.79.10">
    <property type="entry name" value="Nucleoside Triphosphate Pyrophosphohydrolase"/>
    <property type="match status" value="1"/>
</dbReference>
<evidence type="ECO:0000256" key="5">
    <source>
        <dbReference type="ARBA" id="ARBA00023027"/>
    </source>
</evidence>
<dbReference type="Proteomes" id="UP000305198">
    <property type="component" value="Unassembled WGS sequence"/>
</dbReference>
<reference evidence="10 11" key="1">
    <citation type="submission" date="2019-04" db="EMBL/GenBank/DDBJ databases">
        <title>Crypto-aerobic microbial life in anoxic (sulfidic) marine sediments.</title>
        <authorList>
            <person name="Bhattacharya S."/>
            <person name="Roy C."/>
            <person name="Mondal N."/>
            <person name="Sarkar J."/>
            <person name="Mandal S."/>
            <person name="Rameez M.J."/>
            <person name="Ghosh W."/>
        </authorList>
    </citation>
    <scope>NUCLEOTIDE SEQUENCE [LARGE SCALE GENOMIC DNA]</scope>
    <source>
        <strain evidence="10 11">SBBB</strain>
    </source>
</reference>
<dbReference type="PROSITE" id="PS51462">
    <property type="entry name" value="NUDIX"/>
    <property type="match status" value="1"/>
</dbReference>